<dbReference type="InterPro" id="IPR002734">
    <property type="entry name" value="RibDG_C"/>
</dbReference>
<sequence>MGKIIAGINMTLDGVCDHTKVTPDDEVHHHYDQLLREADVILYGRITYQLMEFWKTILEKPTGNQSMDEFAVAMDRIPKIVFSRTLRDVDWKSATLAKRSLEEEALALAQQPDKRILVGSRSLIIDLLRLDLIDEFQLMIHPVIAGEGLKLFEDIRDRKLLKLIKTKAFHSGAIIHYYEPAEKQIGN</sequence>
<dbReference type="Proteomes" id="UP001264980">
    <property type="component" value="Unassembled WGS sequence"/>
</dbReference>
<comment type="caution">
    <text evidence="2">The sequence shown here is derived from an EMBL/GenBank/DDBJ whole genome shotgun (WGS) entry which is preliminary data.</text>
</comment>
<dbReference type="PANTHER" id="PTHR38011:SF11">
    <property type="entry name" value="2,5-DIAMINO-6-RIBOSYLAMINO-4(3H)-PYRIMIDINONE 5'-PHOSPHATE REDUCTASE"/>
    <property type="match status" value="1"/>
</dbReference>
<name>A0ABU1R6V8_9BACT</name>
<dbReference type="SUPFAM" id="SSF53597">
    <property type="entry name" value="Dihydrofolate reductase-like"/>
    <property type="match status" value="1"/>
</dbReference>
<dbReference type="PANTHER" id="PTHR38011">
    <property type="entry name" value="DIHYDROFOLATE REDUCTASE FAMILY PROTEIN (AFU_ORTHOLOGUE AFUA_8G06820)"/>
    <property type="match status" value="1"/>
</dbReference>
<dbReference type="Pfam" id="PF01872">
    <property type="entry name" value="RibD_C"/>
    <property type="match status" value="1"/>
</dbReference>
<reference evidence="2 3" key="1">
    <citation type="submission" date="2023-07" db="EMBL/GenBank/DDBJ databases">
        <title>Sorghum-associated microbial communities from plants grown in Nebraska, USA.</title>
        <authorList>
            <person name="Schachtman D."/>
        </authorList>
    </citation>
    <scope>NUCLEOTIDE SEQUENCE [LARGE SCALE GENOMIC DNA]</scope>
    <source>
        <strain evidence="2 3">BE57</strain>
    </source>
</reference>
<feature type="domain" description="Bacterial bifunctional deaminase-reductase C-terminal" evidence="1">
    <location>
        <begin position="3"/>
        <end position="173"/>
    </location>
</feature>
<dbReference type="EMBL" id="JAVDTI010000008">
    <property type="protein sequence ID" value="MDR6808937.1"/>
    <property type="molecule type" value="Genomic_DNA"/>
</dbReference>
<accession>A0ABU1R6V8</accession>
<protein>
    <submittedName>
        <fullName evidence="2">Dihydrofolate reductase</fullName>
    </submittedName>
</protein>
<dbReference type="Gene3D" id="3.40.430.10">
    <property type="entry name" value="Dihydrofolate Reductase, subunit A"/>
    <property type="match status" value="1"/>
</dbReference>
<evidence type="ECO:0000313" key="2">
    <source>
        <dbReference type="EMBL" id="MDR6808937.1"/>
    </source>
</evidence>
<organism evidence="2 3">
    <name type="scientific">Dyadobacter fermentans</name>
    <dbReference type="NCBI Taxonomy" id="94254"/>
    <lineage>
        <taxon>Bacteria</taxon>
        <taxon>Pseudomonadati</taxon>
        <taxon>Bacteroidota</taxon>
        <taxon>Cytophagia</taxon>
        <taxon>Cytophagales</taxon>
        <taxon>Spirosomataceae</taxon>
        <taxon>Dyadobacter</taxon>
    </lineage>
</organism>
<dbReference type="InterPro" id="IPR050765">
    <property type="entry name" value="Riboflavin_Biosynth_HTPR"/>
</dbReference>
<gene>
    <name evidence="2" type="ORF">J2W84_006002</name>
</gene>
<keyword evidence="3" id="KW-1185">Reference proteome</keyword>
<evidence type="ECO:0000313" key="3">
    <source>
        <dbReference type="Proteomes" id="UP001264980"/>
    </source>
</evidence>
<evidence type="ECO:0000259" key="1">
    <source>
        <dbReference type="Pfam" id="PF01872"/>
    </source>
</evidence>
<proteinExistence type="predicted"/>
<dbReference type="RefSeq" id="WP_309991607.1">
    <property type="nucleotide sequence ID" value="NZ_JAVDTI010000008.1"/>
</dbReference>
<dbReference type="InterPro" id="IPR024072">
    <property type="entry name" value="DHFR-like_dom_sf"/>
</dbReference>